<keyword evidence="1" id="KW-0812">Transmembrane</keyword>
<proteinExistence type="predicted"/>
<protein>
    <recommendedName>
        <fullName evidence="4">Transmembrane protein</fullName>
    </recommendedName>
</protein>
<keyword evidence="1" id="KW-1133">Transmembrane helix</keyword>
<accession>Q5LF70</accession>
<evidence type="ECO:0000313" key="3">
    <source>
        <dbReference type="Proteomes" id="UP000006731"/>
    </source>
</evidence>
<reference evidence="2 3" key="1">
    <citation type="journal article" date="2005" name="Science">
        <title>Extensive DNA inversions in the B. fragilis genome control variable gene expression.</title>
        <authorList>
            <person name="Cerdeno-Tarraga A.M."/>
            <person name="Patrick S."/>
            <person name="Crosmann L."/>
            <person name="Blakely G."/>
            <person name="Abratt V."/>
            <person name="Lennard N."/>
            <person name="Duerden B."/>
            <person name="Poxton I."/>
            <person name="Harris B."/>
            <person name="Quail M.A."/>
            <person name="Barron A."/>
            <person name="Clarck L."/>
            <person name="Corton C."/>
            <person name="Doggett J."/>
            <person name="Holden M.T.G."/>
            <person name="Larke N."/>
            <person name="Line A."/>
            <person name="Lord A."/>
            <person name="Norbertczak H."/>
            <person name="Ormond D."/>
            <person name="Price C."/>
            <person name="Rabbinowitsch E."/>
            <person name="Woodward J."/>
            <person name="Barrel B.G."/>
            <person name="Parkhill J."/>
        </authorList>
    </citation>
    <scope>NUCLEOTIDE SEQUENCE [LARGE SCALE GENOMIC DNA]</scope>
    <source>
        <strain evidence="3">ATCC 25285 / DSM 2151 / CCUG 4856 / JCM 11019 / LMG 10263 / NCTC 9343 / Onslow / VPI 2553 / EN-2</strain>
    </source>
</reference>
<keyword evidence="1" id="KW-0472">Membrane</keyword>
<dbReference type="AlphaFoldDB" id="Q5LF70"/>
<feature type="transmembrane region" description="Helical" evidence="1">
    <location>
        <begin position="6"/>
        <end position="24"/>
    </location>
</feature>
<dbReference type="KEGG" id="bfs:BF9343_1447"/>
<evidence type="ECO:0000313" key="2">
    <source>
        <dbReference type="EMBL" id="CAH07228.1"/>
    </source>
</evidence>
<dbReference type="HOGENOM" id="CLU_2091865_0_0_10"/>
<evidence type="ECO:0008006" key="4">
    <source>
        <dbReference type="Google" id="ProtNLM"/>
    </source>
</evidence>
<organism evidence="2 3">
    <name type="scientific">Bacteroides fragilis (strain ATCC 25285 / DSM 2151 / CCUG 4856 / JCM 11019 / LMG 10263 / NCTC 9343 / Onslow / VPI 2553 / EN-2)</name>
    <dbReference type="NCBI Taxonomy" id="272559"/>
    <lineage>
        <taxon>Bacteria</taxon>
        <taxon>Pseudomonadati</taxon>
        <taxon>Bacteroidota</taxon>
        <taxon>Bacteroidia</taxon>
        <taxon>Bacteroidales</taxon>
        <taxon>Bacteroidaceae</taxon>
        <taxon>Bacteroides</taxon>
    </lineage>
</organism>
<evidence type="ECO:0000256" key="1">
    <source>
        <dbReference type="SAM" id="Phobius"/>
    </source>
</evidence>
<dbReference type="EMBL" id="CR626927">
    <property type="protein sequence ID" value="CAH07228.1"/>
    <property type="molecule type" value="Genomic_DNA"/>
</dbReference>
<keyword evidence="3" id="KW-1185">Reference proteome</keyword>
<dbReference type="PaxDb" id="272559-BF9343_1447"/>
<sequence>MRLIVSFITCYLLYYYITKVMIFLRSCKFKHALYQHISLLSLLLKVVSVPPETGCFFFHGEDFFGGPVALPCSLPTLLRCHVFSGEEVHRQPCPCLMFRASRKRPGLRAGGPLVNS</sequence>
<dbReference type="Proteomes" id="UP000006731">
    <property type="component" value="Chromosome"/>
</dbReference>
<name>Q5LF70_BACFN</name>
<gene>
    <name evidence="2" type="ORF">BF9343_1447</name>
</gene>